<dbReference type="GO" id="GO:0016301">
    <property type="term" value="F:kinase activity"/>
    <property type="evidence" value="ECO:0007669"/>
    <property type="project" value="UniProtKB-KW"/>
</dbReference>
<accession>A0A255G3S9</accession>
<dbReference type="EMBL" id="NMVO01000016">
    <property type="protein sequence ID" value="OYO10578.1"/>
    <property type="molecule type" value="Genomic_DNA"/>
</dbReference>
<feature type="domain" description="Carbohydrate kinase FGGY C-terminal" evidence="5">
    <location>
        <begin position="349"/>
        <end position="443"/>
    </location>
</feature>
<reference evidence="6 7" key="1">
    <citation type="submission" date="2017-07" db="EMBL/GenBank/DDBJ databases">
        <title>Draft whole genome sequences of clinical Proprionibacteriaceae strains.</title>
        <authorList>
            <person name="Bernier A.-M."/>
            <person name="Bernard K."/>
            <person name="Domingo M.-C."/>
        </authorList>
    </citation>
    <scope>NUCLEOTIDE SEQUENCE [LARGE SCALE GENOMIC DNA]</scope>
    <source>
        <strain evidence="6 7">NML 030167</strain>
    </source>
</reference>
<dbReference type="OrthoDB" id="9782710at2"/>
<organism evidence="6 7">
    <name type="scientific">Enemella evansiae</name>
    <dbReference type="NCBI Taxonomy" id="2016499"/>
    <lineage>
        <taxon>Bacteria</taxon>
        <taxon>Bacillati</taxon>
        <taxon>Actinomycetota</taxon>
        <taxon>Actinomycetes</taxon>
        <taxon>Propionibacteriales</taxon>
        <taxon>Propionibacteriaceae</taxon>
        <taxon>Enemella</taxon>
    </lineage>
</organism>
<dbReference type="Pfam" id="PF02782">
    <property type="entry name" value="FGGY_C"/>
    <property type="match status" value="1"/>
</dbReference>
<dbReference type="InterPro" id="IPR050406">
    <property type="entry name" value="FGGY_Carb_Kinase"/>
</dbReference>
<keyword evidence="3 6" id="KW-0418">Kinase</keyword>
<dbReference type="AlphaFoldDB" id="A0A255G3S9"/>
<dbReference type="CDD" id="cd07773">
    <property type="entry name" value="ASKHA_NBD_FGGY_FK"/>
    <property type="match status" value="1"/>
</dbReference>
<protein>
    <submittedName>
        <fullName evidence="6">Xylulose kinase</fullName>
    </submittedName>
</protein>
<dbReference type="InterPro" id="IPR018485">
    <property type="entry name" value="FGGY_C"/>
</dbReference>
<gene>
    <name evidence="6" type="ORF">CGZ94_16330</name>
</gene>
<dbReference type="Gene3D" id="3.30.420.40">
    <property type="match status" value="2"/>
</dbReference>
<comment type="similarity">
    <text evidence="1">Belongs to the FGGY kinase family.</text>
</comment>
<dbReference type="InterPro" id="IPR018484">
    <property type="entry name" value="FGGY_N"/>
</dbReference>
<evidence type="ECO:0000259" key="4">
    <source>
        <dbReference type="Pfam" id="PF00370"/>
    </source>
</evidence>
<evidence type="ECO:0000256" key="1">
    <source>
        <dbReference type="ARBA" id="ARBA00009156"/>
    </source>
</evidence>
<dbReference type="PANTHER" id="PTHR43095">
    <property type="entry name" value="SUGAR KINASE"/>
    <property type="match status" value="1"/>
</dbReference>
<dbReference type="Proteomes" id="UP000215896">
    <property type="component" value="Unassembled WGS sequence"/>
</dbReference>
<dbReference type="PIRSF" id="PIRSF000538">
    <property type="entry name" value="GlpK"/>
    <property type="match status" value="1"/>
</dbReference>
<feature type="domain" description="Carbohydrate kinase FGGY N-terminal" evidence="4">
    <location>
        <begin position="19"/>
        <end position="254"/>
    </location>
</feature>
<proteinExistence type="inferred from homology"/>
<evidence type="ECO:0000313" key="6">
    <source>
        <dbReference type="EMBL" id="OYO10578.1"/>
    </source>
</evidence>
<evidence type="ECO:0000259" key="5">
    <source>
        <dbReference type="Pfam" id="PF02782"/>
    </source>
</evidence>
<evidence type="ECO:0000313" key="7">
    <source>
        <dbReference type="Proteomes" id="UP000215896"/>
    </source>
</evidence>
<dbReference type="InterPro" id="IPR043129">
    <property type="entry name" value="ATPase_NBD"/>
</dbReference>
<name>A0A255G3S9_9ACTN</name>
<sequence length="451" mass="47580">MQVVKITITCGGRMTARFYVGVDVGTTGTKAVVFDEELRIAAMRRVATPWRTVATGAETDPLDLLEAAKVAIHGAIDAAPAGEVAALGVAGLAESGVLLDRAGRPVAPVIAWHDRRDDAQLADLGRCVGESRFAAMTGLPLRQQWSLTKHRWLLDNQPSARTAVRRLNVPEWIVRGLGGDEVSEYSLASRTGWLSLQDRDWWTDGLEWSGADTSLLPELVPSGTPAGVASDVLPAAGGAVLTVAGHDHQVAAIGADAVGVGDELDSCGTAEALVRSTAPGLPTPEVLSLTARGITVGWHAAPDRWCLLGATQGGLVLQRILGMLGISEDQRPALERRSAELGHPRVRVIAPPFGDLDIVGVDDDCEPAEVWWAAVSTVTDQIGMIHDAMNSAAGHHSRIVVTGGWANSHSFLEAKVRRLGPVIRTEVDEAGARGAATAAMMAWRTHRGTGA</sequence>
<dbReference type="InterPro" id="IPR000577">
    <property type="entry name" value="Carb_kinase_FGGY"/>
</dbReference>
<keyword evidence="7" id="KW-1185">Reference proteome</keyword>
<evidence type="ECO:0000256" key="3">
    <source>
        <dbReference type="ARBA" id="ARBA00022777"/>
    </source>
</evidence>
<dbReference type="Pfam" id="PF00370">
    <property type="entry name" value="FGGY_N"/>
    <property type="match status" value="1"/>
</dbReference>
<dbReference type="GO" id="GO:0005975">
    <property type="term" value="P:carbohydrate metabolic process"/>
    <property type="evidence" value="ECO:0007669"/>
    <property type="project" value="InterPro"/>
</dbReference>
<comment type="caution">
    <text evidence="6">The sequence shown here is derived from an EMBL/GenBank/DDBJ whole genome shotgun (WGS) entry which is preliminary data.</text>
</comment>
<evidence type="ECO:0000256" key="2">
    <source>
        <dbReference type="ARBA" id="ARBA00022679"/>
    </source>
</evidence>
<dbReference type="SUPFAM" id="SSF53067">
    <property type="entry name" value="Actin-like ATPase domain"/>
    <property type="match status" value="2"/>
</dbReference>
<keyword evidence="2" id="KW-0808">Transferase</keyword>